<dbReference type="Proteomes" id="UP001303046">
    <property type="component" value="Unassembled WGS sequence"/>
</dbReference>
<proteinExistence type="predicted"/>
<organism evidence="1 2">
    <name type="scientific">Necator americanus</name>
    <name type="common">Human hookworm</name>
    <dbReference type="NCBI Taxonomy" id="51031"/>
    <lineage>
        <taxon>Eukaryota</taxon>
        <taxon>Metazoa</taxon>
        <taxon>Ecdysozoa</taxon>
        <taxon>Nematoda</taxon>
        <taxon>Chromadorea</taxon>
        <taxon>Rhabditida</taxon>
        <taxon>Rhabditina</taxon>
        <taxon>Rhabditomorpha</taxon>
        <taxon>Strongyloidea</taxon>
        <taxon>Ancylostomatidae</taxon>
        <taxon>Bunostominae</taxon>
        <taxon>Necator</taxon>
    </lineage>
</organism>
<keyword evidence="2" id="KW-1185">Reference proteome</keyword>
<comment type="caution">
    <text evidence="1">The sequence shown here is derived from an EMBL/GenBank/DDBJ whole genome shotgun (WGS) entry which is preliminary data.</text>
</comment>
<evidence type="ECO:0000313" key="2">
    <source>
        <dbReference type="Proteomes" id="UP001303046"/>
    </source>
</evidence>
<reference evidence="1 2" key="1">
    <citation type="submission" date="2023-08" db="EMBL/GenBank/DDBJ databases">
        <title>A Necator americanus chromosomal reference genome.</title>
        <authorList>
            <person name="Ilik V."/>
            <person name="Petrzelkova K.J."/>
            <person name="Pardy F."/>
            <person name="Fuh T."/>
            <person name="Niatou-Singa F.S."/>
            <person name="Gouil Q."/>
            <person name="Baker L."/>
            <person name="Ritchie M.E."/>
            <person name="Jex A.R."/>
            <person name="Gazzola D."/>
            <person name="Li H."/>
            <person name="Toshio Fujiwara R."/>
            <person name="Zhan B."/>
            <person name="Aroian R.V."/>
            <person name="Pafco B."/>
            <person name="Schwarz E.M."/>
        </authorList>
    </citation>
    <scope>NUCLEOTIDE SEQUENCE [LARGE SCALE GENOMIC DNA]</scope>
    <source>
        <strain evidence="1 2">Aroian</strain>
        <tissue evidence="1">Whole animal</tissue>
    </source>
</reference>
<protein>
    <submittedName>
        <fullName evidence="1">Uncharacterized protein</fullName>
    </submittedName>
</protein>
<name>A0ABR1C4F2_NECAM</name>
<evidence type="ECO:0000313" key="1">
    <source>
        <dbReference type="EMBL" id="KAK6733402.1"/>
    </source>
</evidence>
<accession>A0ABR1C4F2</accession>
<dbReference type="EMBL" id="JAVFWL010000002">
    <property type="protein sequence ID" value="KAK6733402.1"/>
    <property type="molecule type" value="Genomic_DNA"/>
</dbReference>
<sequence length="104" mass="12008">MNLSSRRVISKRHDVRYSWAAALDAGHWRLRVESTWDHRKLQRRMIPANVPPSTLRRQPTRQRCAWRSCDSFPSVKPSKRTSFSTIVPLAAHLSAPLFIFGGCH</sequence>
<gene>
    <name evidence="1" type="primary">Necator_chrII.g5047</name>
    <name evidence="1" type="ORF">RB195_017255</name>
</gene>